<comment type="caution">
    <text evidence="2">The sequence shown here is derived from an EMBL/GenBank/DDBJ whole genome shotgun (WGS) entry which is preliminary data.</text>
</comment>
<protein>
    <recommendedName>
        <fullName evidence="1">Bacteriophage tail tape measure C-terminal domain-containing protein</fullName>
    </recommendedName>
</protein>
<dbReference type="Proteomes" id="UP000216113">
    <property type="component" value="Unassembled WGS sequence"/>
</dbReference>
<proteinExistence type="predicted"/>
<evidence type="ECO:0000259" key="1">
    <source>
        <dbReference type="Pfam" id="PF09718"/>
    </source>
</evidence>
<dbReference type="Pfam" id="PF09718">
    <property type="entry name" value="Tape_meas_lam_C"/>
    <property type="match status" value="1"/>
</dbReference>
<dbReference type="EMBL" id="NQKL01000050">
    <property type="protein sequence ID" value="OZY38664.1"/>
    <property type="molecule type" value="Genomic_DNA"/>
</dbReference>
<dbReference type="AlphaFoldDB" id="A0A266LKV7"/>
<dbReference type="InterPro" id="IPR006431">
    <property type="entry name" value="Phage_tape_meas_C"/>
</dbReference>
<name>A0A266LKV7_PSEFR</name>
<organism evidence="2 3">
    <name type="scientific">Pseudomonas fragi</name>
    <dbReference type="NCBI Taxonomy" id="296"/>
    <lineage>
        <taxon>Bacteria</taxon>
        <taxon>Pseudomonadati</taxon>
        <taxon>Pseudomonadota</taxon>
        <taxon>Gammaproteobacteria</taxon>
        <taxon>Pseudomonadales</taxon>
        <taxon>Pseudomonadaceae</taxon>
        <taxon>Pseudomonas</taxon>
    </lineage>
</organism>
<accession>A0A266LKV7</accession>
<evidence type="ECO:0000313" key="3">
    <source>
        <dbReference type="Proteomes" id="UP000216113"/>
    </source>
</evidence>
<gene>
    <name evidence="2" type="ORF">CJF43_24460</name>
</gene>
<reference evidence="2 3" key="1">
    <citation type="submission" date="2017-08" db="EMBL/GenBank/DDBJ databases">
        <title>Genomic and metabolic characterisation of spoilage-associated Pseudomonas species.</title>
        <authorList>
            <person name="Stanborough T."/>
            <person name="Fegan N."/>
            <person name="Powell S.M."/>
            <person name="Singh T."/>
            <person name="Tamplin M.L."/>
            <person name="Chandry P.S."/>
        </authorList>
    </citation>
    <scope>NUCLEOTIDE SEQUENCE [LARGE SCALE GENOMIC DNA]</scope>
    <source>
        <strain evidence="2 3">F1820</strain>
    </source>
</reference>
<sequence>MFTDAFSGMNDALYNFVTTGKLSFSDMAATFASSALKMLIQWGTAQVAMAALNAFTSTAAIPIVGPFAAPAAAASALGAAGSFMGMIGSVAGMAHDGIDAVPETGTWLLQKGERVTTAQTSAKLDRTLEQVAQGGGAGGKGLTVNLIEDRSRAGQSERGTNSDGSEYLNLWAAQIRSGGNEASDSLEAAYGLKRQAG</sequence>
<evidence type="ECO:0000313" key="2">
    <source>
        <dbReference type="EMBL" id="OZY38664.1"/>
    </source>
</evidence>
<feature type="domain" description="Bacteriophage tail tape measure C-terminal" evidence="1">
    <location>
        <begin position="1"/>
        <end position="47"/>
    </location>
</feature>